<sequence>MEEIAHTYRRSSVSRKKRDWTPLVALAAFYLLAGAIAPPLERLMGAWA</sequence>
<name>A0AAE8N965_BURCE</name>
<comment type="caution">
    <text evidence="2">The sequence shown here is derived from an EMBL/GenBank/DDBJ whole genome shotgun (WGS) entry which is preliminary data.</text>
</comment>
<reference evidence="2 3" key="1">
    <citation type="submission" date="2018-06" db="EMBL/GenBank/DDBJ databases">
        <authorList>
            <consortium name="Pathogen Informatics"/>
            <person name="Doyle S."/>
        </authorList>
    </citation>
    <scope>NUCLEOTIDE SEQUENCE [LARGE SCALE GENOMIC DNA]</scope>
    <source>
        <strain evidence="2 3">NCTC10661</strain>
    </source>
</reference>
<gene>
    <name evidence="2" type="ORF">NCTC10661_00224</name>
</gene>
<dbReference type="AlphaFoldDB" id="A0AAE8N965"/>
<organism evidence="2 3">
    <name type="scientific">Burkholderia cepacia</name>
    <name type="common">Pseudomonas cepacia</name>
    <dbReference type="NCBI Taxonomy" id="292"/>
    <lineage>
        <taxon>Bacteria</taxon>
        <taxon>Pseudomonadati</taxon>
        <taxon>Pseudomonadota</taxon>
        <taxon>Betaproteobacteria</taxon>
        <taxon>Burkholderiales</taxon>
        <taxon>Burkholderiaceae</taxon>
        <taxon>Burkholderia</taxon>
        <taxon>Burkholderia cepacia complex</taxon>
    </lineage>
</organism>
<keyword evidence="1" id="KW-1133">Transmembrane helix</keyword>
<protein>
    <submittedName>
        <fullName evidence="2">Uncharacterized protein</fullName>
    </submittedName>
</protein>
<keyword evidence="1" id="KW-0812">Transmembrane</keyword>
<keyword evidence="1" id="KW-0472">Membrane</keyword>
<dbReference type="Proteomes" id="UP000250416">
    <property type="component" value="Unassembled WGS sequence"/>
</dbReference>
<evidence type="ECO:0000313" key="3">
    <source>
        <dbReference type="Proteomes" id="UP000250416"/>
    </source>
</evidence>
<evidence type="ECO:0000313" key="2">
    <source>
        <dbReference type="EMBL" id="SPV11629.1"/>
    </source>
</evidence>
<dbReference type="EMBL" id="UARD01000001">
    <property type="protein sequence ID" value="SPV11629.1"/>
    <property type="molecule type" value="Genomic_DNA"/>
</dbReference>
<proteinExistence type="predicted"/>
<evidence type="ECO:0000256" key="1">
    <source>
        <dbReference type="SAM" id="Phobius"/>
    </source>
</evidence>
<feature type="transmembrane region" description="Helical" evidence="1">
    <location>
        <begin position="20"/>
        <end position="40"/>
    </location>
</feature>
<accession>A0AAE8N965</accession>